<reference evidence="3 4" key="1">
    <citation type="submission" date="2016-04" db="EMBL/GenBank/DDBJ databases">
        <title>The genome of Intoshia linei affirms orthonectids as highly simplified spiralians.</title>
        <authorList>
            <person name="Mikhailov K.V."/>
            <person name="Slusarev G.S."/>
            <person name="Nikitin M.A."/>
            <person name="Logacheva M.D."/>
            <person name="Penin A."/>
            <person name="Aleoshin V."/>
            <person name="Panchin Y.V."/>
        </authorList>
    </citation>
    <scope>NUCLEOTIDE SEQUENCE [LARGE SCALE GENOMIC DNA]</scope>
    <source>
        <strain evidence="3">Intl2013</strain>
        <tissue evidence="3">Whole animal</tissue>
    </source>
</reference>
<dbReference type="Pfam" id="PF01074">
    <property type="entry name" value="Glyco_hydro_38N"/>
    <property type="match status" value="1"/>
</dbReference>
<dbReference type="EMBL" id="LWCA01000232">
    <property type="protein sequence ID" value="OAF69774.1"/>
    <property type="molecule type" value="Genomic_DNA"/>
</dbReference>
<dbReference type="GO" id="GO:0004559">
    <property type="term" value="F:alpha-mannosidase activity"/>
    <property type="evidence" value="ECO:0007669"/>
    <property type="project" value="InterPro"/>
</dbReference>
<comment type="caution">
    <text evidence="3">The sequence shown here is derived from an EMBL/GenBank/DDBJ whole genome shotgun (WGS) entry which is preliminary data.</text>
</comment>
<evidence type="ECO:0000256" key="1">
    <source>
        <dbReference type="SAM" id="SignalP"/>
    </source>
</evidence>
<dbReference type="PANTHER" id="PTHR11607">
    <property type="entry name" value="ALPHA-MANNOSIDASE"/>
    <property type="match status" value="1"/>
</dbReference>
<keyword evidence="1" id="KW-0732">Signal</keyword>
<protein>
    <recommendedName>
        <fullName evidence="2">Glycoside hydrolase family 38 N-terminal domain-containing protein</fullName>
    </recommendedName>
</protein>
<evidence type="ECO:0000259" key="2">
    <source>
        <dbReference type="Pfam" id="PF01074"/>
    </source>
</evidence>
<dbReference type="AlphaFoldDB" id="A0A177B8M0"/>
<dbReference type="PANTHER" id="PTHR11607:SF3">
    <property type="entry name" value="LYSOSOMAL ALPHA-MANNOSIDASE"/>
    <property type="match status" value="1"/>
</dbReference>
<dbReference type="GO" id="GO:0006013">
    <property type="term" value="P:mannose metabolic process"/>
    <property type="evidence" value="ECO:0007669"/>
    <property type="project" value="InterPro"/>
</dbReference>
<dbReference type="SUPFAM" id="SSF88713">
    <property type="entry name" value="Glycoside hydrolase/deacetylase"/>
    <property type="match status" value="1"/>
</dbReference>
<gene>
    <name evidence="3" type="ORF">A3Q56_02473</name>
</gene>
<dbReference type="OrthoDB" id="2016903at2759"/>
<feature type="domain" description="Glycoside hydrolase family 38 N-terminal" evidence="2">
    <location>
        <begin position="23"/>
        <end position="275"/>
    </location>
</feature>
<organism evidence="3 4">
    <name type="scientific">Intoshia linei</name>
    <dbReference type="NCBI Taxonomy" id="1819745"/>
    <lineage>
        <taxon>Eukaryota</taxon>
        <taxon>Metazoa</taxon>
        <taxon>Spiralia</taxon>
        <taxon>Lophotrochozoa</taxon>
        <taxon>Mesozoa</taxon>
        <taxon>Orthonectida</taxon>
        <taxon>Rhopaluridae</taxon>
        <taxon>Intoshia</taxon>
    </lineage>
</organism>
<dbReference type="InterPro" id="IPR027291">
    <property type="entry name" value="Glyco_hydro_38_N_sf"/>
</dbReference>
<dbReference type="Gene3D" id="3.20.110.10">
    <property type="entry name" value="Glycoside hydrolase 38, N terminal domain"/>
    <property type="match status" value="2"/>
</dbReference>
<evidence type="ECO:0000313" key="3">
    <source>
        <dbReference type="EMBL" id="OAF69774.1"/>
    </source>
</evidence>
<feature type="chain" id="PRO_5008056893" description="Glycoside hydrolase family 38 N-terminal domain-containing protein" evidence="1">
    <location>
        <begin position="20"/>
        <end position="291"/>
    </location>
</feature>
<accession>A0A177B8M0</accession>
<evidence type="ECO:0000313" key="4">
    <source>
        <dbReference type="Proteomes" id="UP000078046"/>
    </source>
</evidence>
<keyword evidence="4" id="KW-1185">Reference proteome</keyword>
<sequence>MKILILCLILSSLNYYKTSQVKTVYVIPHSHDDVGWIRTIDSYYYGVDKDKKNVGVKYILNSIYRELQLNEDFKFIYSEMAFFTKWWNEQTSLTKENVKKLVKQRRLQFVGGGYVMNDEATTYYSDIIDQMTLGHEFIKNTFGVEAVPTIAWQIDPFGHSVSIPKYFEMLLSQQNIIDFLWKSKVSNQSIITHYLTEKYSQPSELDFFVKAPIVDDPKSDLYNLDTKLEYFIKHCDLLLQKTNLAKSPFPFGDDFKYENANIIAENIIKLVKYGNEQFFTLFIECPPYDTD</sequence>
<dbReference type="InterPro" id="IPR050843">
    <property type="entry name" value="Glycosyl_Hydrlase_38"/>
</dbReference>
<dbReference type="Proteomes" id="UP000078046">
    <property type="component" value="Unassembled WGS sequence"/>
</dbReference>
<dbReference type="InterPro" id="IPR000602">
    <property type="entry name" value="Glyco_hydro_38_N"/>
</dbReference>
<name>A0A177B8M0_9BILA</name>
<proteinExistence type="predicted"/>
<feature type="signal peptide" evidence="1">
    <location>
        <begin position="1"/>
        <end position="19"/>
    </location>
</feature>
<dbReference type="InterPro" id="IPR011330">
    <property type="entry name" value="Glyco_hydro/deAcase_b/a-brl"/>
</dbReference>